<dbReference type="AlphaFoldDB" id="A0A1J7BCB8"/>
<keyword evidence="6 7" id="KW-0472">Membrane</keyword>
<organism evidence="9 10">
    <name type="scientific">Mangrovactinospora gilvigrisea</name>
    <dbReference type="NCBI Taxonomy" id="1428644"/>
    <lineage>
        <taxon>Bacteria</taxon>
        <taxon>Bacillati</taxon>
        <taxon>Actinomycetota</taxon>
        <taxon>Actinomycetes</taxon>
        <taxon>Kitasatosporales</taxon>
        <taxon>Streptomycetaceae</taxon>
        <taxon>Mangrovactinospora</taxon>
    </lineage>
</organism>
<evidence type="ECO:0000256" key="2">
    <source>
        <dbReference type="ARBA" id="ARBA00022448"/>
    </source>
</evidence>
<keyword evidence="9" id="KW-0547">Nucleotide-binding</keyword>
<dbReference type="GO" id="GO:0055085">
    <property type="term" value="P:transmembrane transport"/>
    <property type="evidence" value="ECO:0007669"/>
    <property type="project" value="InterPro"/>
</dbReference>
<evidence type="ECO:0000313" key="10">
    <source>
        <dbReference type="Proteomes" id="UP000243342"/>
    </source>
</evidence>
<keyword evidence="9" id="KW-0067">ATP-binding</keyword>
<dbReference type="CDD" id="cd06261">
    <property type="entry name" value="TM_PBP2"/>
    <property type="match status" value="1"/>
</dbReference>
<sequence>MRRPRSGARRFLLYAVLCVCAAATLLPFLWLVRSALMKDGQIFKSPPEWLPSPFAWHNFGGALTAQPFGRYFLNTLTLELAIVPGVLFVGSISAFAFARLRWRGRNTVFAVLLSALMLPYAVTLVPTFIGWQYAGLVGTYVPLSLPAWLGAGQIGSIFLLRQFFLSIPRELDDAAYVDGARPWTVYWRIVLPLSRPALLVVGIFTFIGVWNDFLNPLIYLADAKRYTLSLGLAMFQGSYSAQWGYLMAASTIVILPIIVLFFLAQRHILEGITLTGLKG</sequence>
<evidence type="ECO:0000256" key="7">
    <source>
        <dbReference type="RuleBase" id="RU363032"/>
    </source>
</evidence>
<dbReference type="Gene3D" id="1.10.3720.10">
    <property type="entry name" value="MetI-like"/>
    <property type="match status" value="1"/>
</dbReference>
<dbReference type="GO" id="GO:0005886">
    <property type="term" value="C:plasma membrane"/>
    <property type="evidence" value="ECO:0007669"/>
    <property type="project" value="UniProtKB-SubCell"/>
</dbReference>
<evidence type="ECO:0000313" key="9">
    <source>
        <dbReference type="EMBL" id="OIV36315.1"/>
    </source>
</evidence>
<accession>A0A1J7BCB8</accession>
<protein>
    <submittedName>
        <fullName evidence="9">Sugar ABC transporter ATP-binding protein</fullName>
    </submittedName>
</protein>
<dbReference type="Proteomes" id="UP000243342">
    <property type="component" value="Unassembled WGS sequence"/>
</dbReference>
<dbReference type="PANTHER" id="PTHR43744">
    <property type="entry name" value="ABC TRANSPORTER PERMEASE PROTEIN MG189-RELATED-RELATED"/>
    <property type="match status" value="1"/>
</dbReference>
<name>A0A1J7BCB8_9ACTN</name>
<feature type="transmembrane region" description="Helical" evidence="7">
    <location>
        <begin position="185"/>
        <end position="210"/>
    </location>
</feature>
<keyword evidence="3" id="KW-1003">Cell membrane</keyword>
<keyword evidence="10" id="KW-1185">Reference proteome</keyword>
<comment type="caution">
    <text evidence="9">The sequence shown here is derived from an EMBL/GenBank/DDBJ whole genome shotgun (WGS) entry which is preliminary data.</text>
</comment>
<evidence type="ECO:0000256" key="5">
    <source>
        <dbReference type="ARBA" id="ARBA00022989"/>
    </source>
</evidence>
<dbReference type="PROSITE" id="PS50928">
    <property type="entry name" value="ABC_TM1"/>
    <property type="match status" value="1"/>
</dbReference>
<dbReference type="GO" id="GO:0005524">
    <property type="term" value="F:ATP binding"/>
    <property type="evidence" value="ECO:0007669"/>
    <property type="project" value="UniProtKB-KW"/>
</dbReference>
<feature type="transmembrane region" description="Helical" evidence="7">
    <location>
        <begin position="12"/>
        <end position="32"/>
    </location>
</feature>
<keyword evidence="4 7" id="KW-0812">Transmembrane</keyword>
<comment type="subcellular location">
    <subcellularLocation>
        <location evidence="1 7">Cell membrane</location>
        <topology evidence="1 7">Multi-pass membrane protein</topology>
    </subcellularLocation>
</comment>
<keyword evidence="5 7" id="KW-1133">Transmembrane helix</keyword>
<evidence type="ECO:0000256" key="6">
    <source>
        <dbReference type="ARBA" id="ARBA00023136"/>
    </source>
</evidence>
<evidence type="ECO:0000259" key="8">
    <source>
        <dbReference type="PROSITE" id="PS50928"/>
    </source>
</evidence>
<feature type="domain" description="ABC transmembrane type-1" evidence="8">
    <location>
        <begin position="72"/>
        <end position="264"/>
    </location>
</feature>
<evidence type="ECO:0000256" key="1">
    <source>
        <dbReference type="ARBA" id="ARBA00004651"/>
    </source>
</evidence>
<gene>
    <name evidence="9" type="ORF">BIV57_16860</name>
</gene>
<keyword evidence="2 7" id="KW-0813">Transport</keyword>
<dbReference type="STRING" id="1428644.BIV57_16860"/>
<evidence type="ECO:0000256" key="3">
    <source>
        <dbReference type="ARBA" id="ARBA00022475"/>
    </source>
</evidence>
<comment type="similarity">
    <text evidence="7">Belongs to the binding-protein-dependent transport system permease family.</text>
</comment>
<dbReference type="OrthoDB" id="2063054at2"/>
<dbReference type="InterPro" id="IPR000515">
    <property type="entry name" value="MetI-like"/>
</dbReference>
<feature type="transmembrane region" description="Helical" evidence="7">
    <location>
        <begin position="145"/>
        <end position="164"/>
    </location>
</feature>
<dbReference type="EMBL" id="MLCF01000102">
    <property type="protein sequence ID" value="OIV36315.1"/>
    <property type="molecule type" value="Genomic_DNA"/>
</dbReference>
<dbReference type="RefSeq" id="WP_071657713.1">
    <property type="nucleotide sequence ID" value="NZ_MLCF01000102.1"/>
</dbReference>
<reference evidence="9 10" key="1">
    <citation type="submission" date="2016-10" db="EMBL/GenBank/DDBJ databases">
        <title>Genome sequence of Streptomyces gilvigriseus MUSC 26.</title>
        <authorList>
            <person name="Lee L.-H."/>
            <person name="Ser H.-L."/>
        </authorList>
    </citation>
    <scope>NUCLEOTIDE SEQUENCE [LARGE SCALE GENOMIC DNA]</scope>
    <source>
        <strain evidence="9 10">MUSC 26</strain>
    </source>
</reference>
<dbReference type="SUPFAM" id="SSF161098">
    <property type="entry name" value="MetI-like"/>
    <property type="match status" value="1"/>
</dbReference>
<evidence type="ECO:0000256" key="4">
    <source>
        <dbReference type="ARBA" id="ARBA00022692"/>
    </source>
</evidence>
<feature type="transmembrane region" description="Helical" evidence="7">
    <location>
        <begin position="243"/>
        <end position="264"/>
    </location>
</feature>
<dbReference type="PANTHER" id="PTHR43744:SF12">
    <property type="entry name" value="ABC TRANSPORTER PERMEASE PROTEIN MG189-RELATED"/>
    <property type="match status" value="1"/>
</dbReference>
<dbReference type="InterPro" id="IPR035906">
    <property type="entry name" value="MetI-like_sf"/>
</dbReference>
<dbReference type="Pfam" id="PF00528">
    <property type="entry name" value="BPD_transp_1"/>
    <property type="match status" value="1"/>
</dbReference>
<feature type="transmembrane region" description="Helical" evidence="7">
    <location>
        <begin position="76"/>
        <end position="97"/>
    </location>
</feature>
<feature type="transmembrane region" description="Helical" evidence="7">
    <location>
        <begin position="109"/>
        <end position="133"/>
    </location>
</feature>
<proteinExistence type="inferred from homology"/>